<dbReference type="Gene3D" id="1.10.510.10">
    <property type="entry name" value="Transferase(Phosphotransferase) domain 1"/>
    <property type="match status" value="1"/>
</dbReference>
<feature type="region of interest" description="Disordered" evidence="6">
    <location>
        <begin position="107"/>
        <end position="129"/>
    </location>
</feature>
<keyword evidence="3" id="KW-0547">Nucleotide-binding</keyword>
<evidence type="ECO:0000313" key="9">
    <source>
        <dbReference type="Proteomes" id="UP001165083"/>
    </source>
</evidence>
<dbReference type="EMBL" id="BSXW01000619">
    <property type="protein sequence ID" value="GMF26651.1"/>
    <property type="molecule type" value="Genomic_DNA"/>
</dbReference>
<keyword evidence="9" id="KW-1185">Reference proteome</keyword>
<feature type="domain" description="Protein kinase" evidence="7">
    <location>
        <begin position="1"/>
        <end position="67"/>
    </location>
</feature>
<dbReference type="OrthoDB" id="68483at2759"/>
<comment type="caution">
    <text evidence="8">The sequence shown here is derived from an EMBL/GenBank/DDBJ whole genome shotgun (WGS) entry which is preliminary data.</text>
</comment>
<protein>
    <submittedName>
        <fullName evidence="8">Unnamed protein product</fullName>
    </submittedName>
</protein>
<evidence type="ECO:0000313" key="8">
    <source>
        <dbReference type="EMBL" id="GMF26651.1"/>
    </source>
</evidence>
<proteinExistence type="predicted"/>
<evidence type="ECO:0000256" key="1">
    <source>
        <dbReference type="ARBA" id="ARBA00022527"/>
    </source>
</evidence>
<dbReference type="SUPFAM" id="SSF56112">
    <property type="entry name" value="Protein kinase-like (PK-like)"/>
    <property type="match status" value="1"/>
</dbReference>
<feature type="compositionally biased region" description="Acidic residues" evidence="6">
    <location>
        <begin position="207"/>
        <end position="216"/>
    </location>
</feature>
<keyword evidence="2" id="KW-0808">Transferase</keyword>
<feature type="region of interest" description="Disordered" evidence="6">
    <location>
        <begin position="202"/>
        <end position="231"/>
    </location>
</feature>
<keyword evidence="5" id="KW-0067">ATP-binding</keyword>
<organism evidence="8 9">
    <name type="scientific">Phytophthora lilii</name>
    <dbReference type="NCBI Taxonomy" id="2077276"/>
    <lineage>
        <taxon>Eukaryota</taxon>
        <taxon>Sar</taxon>
        <taxon>Stramenopiles</taxon>
        <taxon>Oomycota</taxon>
        <taxon>Peronosporomycetes</taxon>
        <taxon>Peronosporales</taxon>
        <taxon>Peronosporaceae</taxon>
        <taxon>Phytophthora</taxon>
    </lineage>
</organism>
<evidence type="ECO:0000256" key="2">
    <source>
        <dbReference type="ARBA" id="ARBA00022679"/>
    </source>
</evidence>
<dbReference type="InterPro" id="IPR011009">
    <property type="entry name" value="Kinase-like_dom_sf"/>
</dbReference>
<dbReference type="GO" id="GO:0005524">
    <property type="term" value="F:ATP binding"/>
    <property type="evidence" value="ECO:0007669"/>
    <property type="project" value="UniProtKB-KW"/>
</dbReference>
<dbReference type="PANTHER" id="PTHR24350">
    <property type="entry name" value="SERINE/THREONINE-PROTEIN KINASE IAL-RELATED"/>
    <property type="match status" value="1"/>
</dbReference>
<feature type="compositionally biased region" description="Polar residues" evidence="6">
    <location>
        <begin position="107"/>
        <end position="120"/>
    </location>
</feature>
<keyword evidence="4" id="KW-0418">Kinase</keyword>
<dbReference type="PROSITE" id="PS50011">
    <property type="entry name" value="PROTEIN_KINASE_DOM"/>
    <property type="match status" value="1"/>
</dbReference>
<gene>
    <name evidence="8" type="ORF">Plil01_001109100</name>
</gene>
<evidence type="ECO:0000256" key="5">
    <source>
        <dbReference type="ARBA" id="ARBA00022840"/>
    </source>
</evidence>
<evidence type="ECO:0000256" key="3">
    <source>
        <dbReference type="ARBA" id="ARBA00022741"/>
    </source>
</evidence>
<sequence length="275" mass="29648">MLCGCFPFAPAADNVADIEQRVLHDKLTFPEGGALLSRAARDLLRRLLEKNPDAAMSIEEVAAHPWLEGDVAPAVSWSADMLAQHDLFAARYAEEVAAVAYRPTVSTSSVSNAPSAADNQNEVEDPPPSVASTFGSYDGLRSSLGGGAVTKRDTLEVEAEEEEARPSFVSTHGNQALIDEEAQQERPSADCYMRLASLEMGGNNIDSDGEDVVADPEADRSRGAVPVNGLNAQVDPADRHMTRQKSLDKMWQVLLRQRRFFSSKSLSSGSSNGRS</sequence>
<dbReference type="Proteomes" id="UP001165083">
    <property type="component" value="Unassembled WGS sequence"/>
</dbReference>
<dbReference type="InterPro" id="IPR030616">
    <property type="entry name" value="Aur-like"/>
</dbReference>
<evidence type="ECO:0000256" key="6">
    <source>
        <dbReference type="SAM" id="MobiDB-lite"/>
    </source>
</evidence>
<evidence type="ECO:0000259" key="7">
    <source>
        <dbReference type="PROSITE" id="PS50011"/>
    </source>
</evidence>
<evidence type="ECO:0000256" key="4">
    <source>
        <dbReference type="ARBA" id="ARBA00022777"/>
    </source>
</evidence>
<dbReference type="GO" id="GO:0004674">
    <property type="term" value="F:protein serine/threonine kinase activity"/>
    <property type="evidence" value="ECO:0007669"/>
    <property type="project" value="UniProtKB-KW"/>
</dbReference>
<accession>A0A9W6U6X7</accession>
<reference evidence="8" key="1">
    <citation type="submission" date="2023-04" db="EMBL/GenBank/DDBJ databases">
        <title>Phytophthora lilii NBRC 32176.</title>
        <authorList>
            <person name="Ichikawa N."/>
            <person name="Sato H."/>
            <person name="Tonouchi N."/>
        </authorList>
    </citation>
    <scope>NUCLEOTIDE SEQUENCE</scope>
    <source>
        <strain evidence="8">NBRC 32176</strain>
    </source>
</reference>
<dbReference type="AlphaFoldDB" id="A0A9W6U6X7"/>
<dbReference type="InterPro" id="IPR000719">
    <property type="entry name" value="Prot_kinase_dom"/>
</dbReference>
<name>A0A9W6U6X7_9STRA</name>
<keyword evidence="1" id="KW-0723">Serine/threonine-protein kinase</keyword>